<reference evidence="3" key="1">
    <citation type="submission" date="2011-10" db="EMBL/GenBank/DDBJ databases">
        <authorList>
            <person name="Genoscope - CEA"/>
        </authorList>
    </citation>
    <scope>NUCLEOTIDE SEQUENCE</scope>
</reference>
<dbReference type="EMBL" id="FO082052">
    <property type="protein sequence ID" value="CCE80708.1"/>
    <property type="molecule type" value="Genomic_DNA"/>
</dbReference>
<name>G8YH06_PICSO</name>
<dbReference type="Proteomes" id="UP000005222">
    <property type="component" value="Chromosome H"/>
</dbReference>
<dbReference type="InterPro" id="IPR036291">
    <property type="entry name" value="NAD(P)-bd_dom_sf"/>
</dbReference>
<dbReference type="EMBL" id="FO082053">
    <property type="protein sequence ID" value="CCE79943.1"/>
    <property type="molecule type" value="Genomic_DNA"/>
</dbReference>
<evidence type="ECO:0000259" key="1">
    <source>
        <dbReference type="Pfam" id="PF13380"/>
    </source>
</evidence>
<accession>G8YH06</accession>
<evidence type="ECO:0000313" key="2">
    <source>
        <dbReference type="EMBL" id="CCE79943.1"/>
    </source>
</evidence>
<proteinExistence type="predicted"/>
<dbReference type="SUPFAM" id="SSF51735">
    <property type="entry name" value="NAD(P)-binding Rossmann-fold domains"/>
    <property type="match status" value="1"/>
</dbReference>
<dbReference type="OMA" id="GHRIFAW"/>
<dbReference type="Gene3D" id="3.40.50.720">
    <property type="entry name" value="NAD(P)-binding Rossmann-like Domain"/>
    <property type="match status" value="1"/>
</dbReference>
<dbReference type="eggNOG" id="ENOG502S3ZG">
    <property type="taxonomic scope" value="Eukaryota"/>
</dbReference>
<dbReference type="PANTHER" id="PTHR33303:SF2">
    <property type="entry name" value="COA-BINDING DOMAIN-CONTAINING PROTEIN"/>
    <property type="match status" value="1"/>
</dbReference>
<feature type="domain" description="CoA-binding" evidence="1">
    <location>
        <begin position="15"/>
        <end position="153"/>
    </location>
</feature>
<evidence type="ECO:0000313" key="3">
    <source>
        <dbReference type="EMBL" id="CCE80708.1"/>
    </source>
</evidence>
<sequence length="162" mass="18228">MSMRAKIKAFFGPARQYVVAGASNNPSKFGFKILSWYINHDLSVIPVNPKENTILDQPVVSKIEDIISAMKFKQDLKGYSTSKVDGVSISFLTQPRITVRTLQEIATVEGFKDVVKGLWFQPGSYDEEVIKQAEKIGLYDRVIYEDECILVRGEEGLYSANL</sequence>
<dbReference type="PANTHER" id="PTHR33303">
    <property type="entry name" value="CYTOPLASMIC PROTEIN-RELATED"/>
    <property type="match status" value="1"/>
</dbReference>
<dbReference type="OrthoDB" id="5138418at2759"/>
<organism evidence="3 4">
    <name type="scientific">Pichia sorbitophila (strain ATCC MYA-4447 / BCRC 22081 / CBS 7064 / NBRC 10061 / NRRL Y-12695)</name>
    <name type="common">Hybrid yeast</name>
    <dbReference type="NCBI Taxonomy" id="559304"/>
    <lineage>
        <taxon>Eukaryota</taxon>
        <taxon>Fungi</taxon>
        <taxon>Dikarya</taxon>
        <taxon>Ascomycota</taxon>
        <taxon>Saccharomycotina</taxon>
        <taxon>Pichiomycetes</taxon>
        <taxon>Debaryomycetaceae</taxon>
        <taxon>Millerozyma</taxon>
    </lineage>
</organism>
<evidence type="ECO:0000313" key="4">
    <source>
        <dbReference type="Proteomes" id="UP000005222"/>
    </source>
</evidence>
<protein>
    <submittedName>
        <fullName evidence="3">Piso0_003036 protein</fullName>
    </submittedName>
</protein>
<dbReference type="InterPro" id="IPR003781">
    <property type="entry name" value="CoA-bd"/>
</dbReference>
<reference evidence="4" key="2">
    <citation type="journal article" date="2012" name="G3 (Bethesda)">
        <title>Pichia sorbitophila, an interspecies yeast hybrid reveals early steps of genome resolution following polyploidization.</title>
        <authorList>
            <person name="Leh Louis V."/>
            <person name="Despons L."/>
            <person name="Friedrich A."/>
            <person name="Martin T."/>
            <person name="Durrens P."/>
            <person name="Casaregola S."/>
            <person name="Neuveglise C."/>
            <person name="Fairhead C."/>
            <person name="Marck C."/>
            <person name="Cruz J.A."/>
            <person name="Straub M.L."/>
            <person name="Kugler V."/>
            <person name="Sacerdot C."/>
            <person name="Uzunov Z."/>
            <person name="Thierry A."/>
            <person name="Weiss S."/>
            <person name="Bleykasten C."/>
            <person name="De Montigny J."/>
            <person name="Jacques N."/>
            <person name="Jung P."/>
            <person name="Lemaire M."/>
            <person name="Mallet S."/>
            <person name="Morel G."/>
            <person name="Richard G.F."/>
            <person name="Sarkar A."/>
            <person name="Savel G."/>
            <person name="Schacherer J."/>
            <person name="Seret M.L."/>
            <person name="Talla E."/>
            <person name="Samson G."/>
            <person name="Jubin C."/>
            <person name="Poulain J."/>
            <person name="Vacherie B."/>
            <person name="Barbe V."/>
            <person name="Pelletier E."/>
            <person name="Sherman D.J."/>
            <person name="Westhof E."/>
            <person name="Weissenbach J."/>
            <person name="Baret P.V."/>
            <person name="Wincker P."/>
            <person name="Gaillardin C."/>
            <person name="Dujon B."/>
            <person name="Souciet J.L."/>
        </authorList>
    </citation>
    <scope>NUCLEOTIDE SEQUENCE [LARGE SCALE GENOMIC DNA]</scope>
    <source>
        <strain evidence="4">ATCC MYA-4447 / BCRC 22081 / CBS 7064 / NBRC 10061 / NRRL Y-12695</strain>
    </source>
</reference>
<dbReference type="Pfam" id="PF13380">
    <property type="entry name" value="CoA_binding_2"/>
    <property type="match status" value="1"/>
</dbReference>
<keyword evidence="4" id="KW-1185">Reference proteome</keyword>
<dbReference type="HOGENOM" id="CLU_112567_1_1_1"/>
<dbReference type="InParanoid" id="G8YH06"/>
<dbReference type="Proteomes" id="UP000005222">
    <property type="component" value="Chromosome G"/>
</dbReference>
<dbReference type="STRING" id="559304.G8YH06"/>
<dbReference type="AlphaFoldDB" id="G8YH06"/>
<gene>
    <name evidence="3" type="primary">Piso0_003036</name>
    <name evidence="2" type="ORF">GNLVRS01_PISO0G03482g</name>
    <name evidence="3" type="ORF">GNLVRS01_PISO0H03483g</name>
</gene>